<keyword evidence="3" id="KW-1185">Reference proteome</keyword>
<feature type="non-terminal residue" evidence="1">
    <location>
        <position position="1"/>
    </location>
</feature>
<dbReference type="AlphaFoldDB" id="A0AAE3XRI9"/>
<organism evidence="1 3">
    <name type="scientific">Aureibacter tunicatorum</name>
    <dbReference type="NCBI Taxonomy" id="866807"/>
    <lineage>
        <taxon>Bacteria</taxon>
        <taxon>Pseudomonadati</taxon>
        <taxon>Bacteroidota</taxon>
        <taxon>Cytophagia</taxon>
        <taxon>Cytophagales</taxon>
        <taxon>Persicobacteraceae</taxon>
        <taxon>Aureibacter</taxon>
    </lineage>
</organism>
<reference evidence="1" key="1">
    <citation type="submission" date="2023-07" db="EMBL/GenBank/DDBJ databases">
        <title>Genomic Encyclopedia of Type Strains, Phase IV (KMG-IV): sequencing the most valuable type-strain genomes for metagenomic binning, comparative biology and taxonomic classification.</title>
        <authorList>
            <person name="Goeker M."/>
        </authorList>
    </citation>
    <scope>NUCLEOTIDE SEQUENCE</scope>
    <source>
        <strain evidence="1">DSM 26174</strain>
    </source>
</reference>
<protein>
    <submittedName>
        <fullName evidence="1">Uncharacterized protein</fullName>
    </submittedName>
</protein>
<accession>A0AAE3XRI9</accession>
<gene>
    <name evidence="1" type="ORF">HNQ88_004433</name>
    <name evidence="2" type="ORF">HNQ88_004954</name>
</gene>
<evidence type="ECO:0000313" key="1">
    <source>
        <dbReference type="EMBL" id="MDR6241355.1"/>
    </source>
</evidence>
<dbReference type="EMBL" id="JAVDQD010000012">
    <property type="protein sequence ID" value="MDR6241867.1"/>
    <property type="molecule type" value="Genomic_DNA"/>
</dbReference>
<evidence type="ECO:0000313" key="2">
    <source>
        <dbReference type="EMBL" id="MDR6241867.1"/>
    </source>
</evidence>
<name>A0AAE3XRI9_9BACT</name>
<evidence type="ECO:0000313" key="3">
    <source>
        <dbReference type="Proteomes" id="UP001185092"/>
    </source>
</evidence>
<dbReference type="EMBL" id="JAVDQD010000007">
    <property type="protein sequence ID" value="MDR6241355.1"/>
    <property type="molecule type" value="Genomic_DNA"/>
</dbReference>
<sequence length="25" mass="2962">PDIEIYEALEMRNQKIKLSLTTLRS</sequence>
<comment type="caution">
    <text evidence="1">The sequence shown here is derived from an EMBL/GenBank/DDBJ whole genome shotgun (WGS) entry which is preliminary data.</text>
</comment>
<dbReference type="Proteomes" id="UP001185092">
    <property type="component" value="Unassembled WGS sequence"/>
</dbReference>
<proteinExistence type="predicted"/>